<keyword evidence="5" id="KW-1185">Reference proteome</keyword>
<organism evidence="4 5">
    <name type="scientific">Levilactobacillus fujinensis</name>
    <dbReference type="NCBI Taxonomy" id="2486024"/>
    <lineage>
        <taxon>Bacteria</taxon>
        <taxon>Bacillati</taxon>
        <taxon>Bacillota</taxon>
        <taxon>Bacilli</taxon>
        <taxon>Lactobacillales</taxon>
        <taxon>Lactobacillaceae</taxon>
        <taxon>Levilactobacillus</taxon>
    </lineage>
</organism>
<dbReference type="GO" id="GO:0016746">
    <property type="term" value="F:acyltransferase activity"/>
    <property type="evidence" value="ECO:0007669"/>
    <property type="project" value="UniProtKB-KW"/>
</dbReference>
<dbReference type="Proteomes" id="UP001596283">
    <property type="component" value="Unassembled WGS sequence"/>
</dbReference>
<dbReference type="PANTHER" id="PTHR43626">
    <property type="entry name" value="ACYL-COA N-ACYLTRANSFERASE"/>
    <property type="match status" value="1"/>
</dbReference>
<dbReference type="EMBL" id="JBHSSI010000026">
    <property type="protein sequence ID" value="MFC6260216.1"/>
    <property type="molecule type" value="Genomic_DNA"/>
</dbReference>
<dbReference type="Pfam" id="PF00583">
    <property type="entry name" value="Acetyltransf_1"/>
    <property type="match status" value="1"/>
</dbReference>
<dbReference type="CDD" id="cd04301">
    <property type="entry name" value="NAT_SF"/>
    <property type="match status" value="1"/>
</dbReference>
<keyword evidence="1 4" id="KW-0808">Transferase</keyword>
<accession>A0ABW1TEG3</accession>
<name>A0ABW1TEG3_9LACO</name>
<proteinExistence type="predicted"/>
<dbReference type="SUPFAM" id="SSF55729">
    <property type="entry name" value="Acyl-CoA N-acyltransferases (Nat)"/>
    <property type="match status" value="1"/>
</dbReference>
<evidence type="ECO:0000256" key="2">
    <source>
        <dbReference type="ARBA" id="ARBA00023315"/>
    </source>
</evidence>
<evidence type="ECO:0000259" key="3">
    <source>
        <dbReference type="PROSITE" id="PS51186"/>
    </source>
</evidence>
<dbReference type="InterPro" id="IPR016181">
    <property type="entry name" value="Acyl_CoA_acyltransferase"/>
</dbReference>
<gene>
    <name evidence="4" type="ORF">ACFP1C_04590</name>
</gene>
<dbReference type="EC" id="2.3.-.-" evidence="4"/>
<dbReference type="Gene3D" id="3.40.630.30">
    <property type="match status" value="1"/>
</dbReference>
<dbReference type="InterPro" id="IPR045039">
    <property type="entry name" value="NSI-like"/>
</dbReference>
<sequence>MVAYTFTRTPQVTDQEILGLYRSVDWTAYLQHPQNTLAALTNSTVLWATVDDHLIGLIRGVTDGHTILYIQDLLVNPTYQKQHVGTTLMKKMLDRYQNVGQTVLITDPEARTLKFYESLDFLKITPQTYGRAFVLERRF</sequence>
<dbReference type="InterPro" id="IPR000182">
    <property type="entry name" value="GNAT_dom"/>
</dbReference>
<evidence type="ECO:0000313" key="5">
    <source>
        <dbReference type="Proteomes" id="UP001596283"/>
    </source>
</evidence>
<dbReference type="PANTHER" id="PTHR43626:SF4">
    <property type="entry name" value="GCN5-RELATED N-ACETYLTRANSFERASE 2, CHLOROPLASTIC"/>
    <property type="match status" value="1"/>
</dbReference>
<feature type="domain" description="N-acetyltransferase" evidence="3">
    <location>
        <begin position="7"/>
        <end position="139"/>
    </location>
</feature>
<keyword evidence="2 4" id="KW-0012">Acyltransferase</keyword>
<dbReference type="PROSITE" id="PS51186">
    <property type="entry name" value="GNAT"/>
    <property type="match status" value="1"/>
</dbReference>
<evidence type="ECO:0000256" key="1">
    <source>
        <dbReference type="ARBA" id="ARBA00022679"/>
    </source>
</evidence>
<evidence type="ECO:0000313" key="4">
    <source>
        <dbReference type="EMBL" id="MFC6260216.1"/>
    </source>
</evidence>
<protein>
    <submittedName>
        <fullName evidence="4">GNAT family N-acetyltransferase</fullName>
        <ecNumber evidence="4">2.3.-.-</ecNumber>
    </submittedName>
</protein>
<comment type="caution">
    <text evidence="4">The sequence shown here is derived from an EMBL/GenBank/DDBJ whole genome shotgun (WGS) entry which is preliminary data.</text>
</comment>
<dbReference type="RefSeq" id="WP_125687876.1">
    <property type="nucleotide sequence ID" value="NZ_JBHSSI010000026.1"/>
</dbReference>
<reference evidence="5" key="1">
    <citation type="journal article" date="2019" name="Int. J. Syst. Evol. Microbiol.">
        <title>The Global Catalogue of Microorganisms (GCM) 10K type strain sequencing project: providing services to taxonomists for standard genome sequencing and annotation.</title>
        <authorList>
            <consortium name="The Broad Institute Genomics Platform"/>
            <consortium name="The Broad Institute Genome Sequencing Center for Infectious Disease"/>
            <person name="Wu L."/>
            <person name="Ma J."/>
        </authorList>
    </citation>
    <scope>NUCLEOTIDE SEQUENCE [LARGE SCALE GENOMIC DNA]</scope>
    <source>
        <strain evidence="5">CCM 8908</strain>
    </source>
</reference>